<sequence>MSLIAYLTTIRFEFGAVSEIGQDLADLGIGRPMIVADAGVAAAGLVDRLRDAAALLRDAPLFDAVPSNPTEEAALAACALYRAERCDGLVAVGGGSPIDLAKAVALLATHSEPLESYAAILGGQPRITAAVAPVVAVPTTAGTGSEVGRAALVTLKDGRKLGFISPHLIPRRAVCDPEMTIGLPPRLTAATGMDAVTHCIETYLSPRDNPPAEAIALDGLARAAAWLPKAVENGTNRHARREMMMAALEGGLTFQKGLGAVHSLSHALGGLKSPSLHHGALNAVLLPAVLRFNESVARPKYAELRRVLGLPAGADLAHWVETLNAQLGLPRTLKEMGTPHEVFSAMAKAAFADHSTATNPRPATEMDFAVLLEEAWD</sequence>
<dbReference type="EMBL" id="JAUSVX010000002">
    <property type="protein sequence ID" value="MDQ0468300.1"/>
    <property type="molecule type" value="Genomic_DNA"/>
</dbReference>
<evidence type="ECO:0000256" key="4">
    <source>
        <dbReference type="ARBA" id="ARBA00023027"/>
    </source>
</evidence>
<dbReference type="InterPro" id="IPR056798">
    <property type="entry name" value="ADH_Fe_C"/>
</dbReference>
<feature type="domain" description="Fe-containing alcohol dehydrogenase-like C-terminal" evidence="6">
    <location>
        <begin position="188"/>
        <end position="376"/>
    </location>
</feature>
<gene>
    <name evidence="7" type="ORF">QO011_001300</name>
</gene>
<evidence type="ECO:0000313" key="7">
    <source>
        <dbReference type="EMBL" id="MDQ0468300.1"/>
    </source>
</evidence>
<feature type="domain" description="Alcohol dehydrogenase iron-type/glycerol dehydrogenase GldA" evidence="5">
    <location>
        <begin position="8"/>
        <end position="177"/>
    </location>
</feature>
<comment type="cofactor">
    <cofactor evidence="1">
        <name>Fe cation</name>
        <dbReference type="ChEBI" id="CHEBI:24875"/>
    </cofactor>
</comment>
<dbReference type="InterPro" id="IPR039697">
    <property type="entry name" value="Alcohol_dehydrogenase_Fe"/>
</dbReference>
<keyword evidence="4" id="KW-0520">NAD</keyword>
<dbReference type="CDD" id="cd14861">
    <property type="entry name" value="Fe-ADH-like"/>
    <property type="match status" value="1"/>
</dbReference>
<dbReference type="InterPro" id="IPR018211">
    <property type="entry name" value="ADH_Fe_CS"/>
</dbReference>
<keyword evidence="3" id="KW-0560">Oxidoreductase</keyword>
<dbReference type="PROSITE" id="PS00913">
    <property type="entry name" value="ADH_IRON_1"/>
    <property type="match status" value="1"/>
</dbReference>
<reference evidence="7 8" key="1">
    <citation type="submission" date="2023-07" db="EMBL/GenBank/DDBJ databases">
        <title>Genomic Encyclopedia of Type Strains, Phase IV (KMG-IV): sequencing the most valuable type-strain genomes for metagenomic binning, comparative biology and taxonomic classification.</title>
        <authorList>
            <person name="Goeker M."/>
        </authorList>
    </citation>
    <scope>NUCLEOTIDE SEQUENCE [LARGE SCALE GENOMIC DNA]</scope>
    <source>
        <strain evidence="7 8">DSM 19619</strain>
    </source>
</reference>
<keyword evidence="8" id="KW-1185">Reference proteome</keyword>
<evidence type="ECO:0000256" key="3">
    <source>
        <dbReference type="ARBA" id="ARBA00023002"/>
    </source>
</evidence>
<protein>
    <submittedName>
        <fullName evidence="7">Alcohol dehydrogenase class IV</fullName>
    </submittedName>
</protein>
<evidence type="ECO:0000256" key="1">
    <source>
        <dbReference type="ARBA" id="ARBA00001962"/>
    </source>
</evidence>
<dbReference type="Gene3D" id="1.20.1090.10">
    <property type="entry name" value="Dehydroquinate synthase-like - alpha domain"/>
    <property type="match status" value="1"/>
</dbReference>
<evidence type="ECO:0000259" key="6">
    <source>
        <dbReference type="Pfam" id="PF25137"/>
    </source>
</evidence>
<dbReference type="Proteomes" id="UP001242480">
    <property type="component" value="Unassembled WGS sequence"/>
</dbReference>
<evidence type="ECO:0000259" key="5">
    <source>
        <dbReference type="Pfam" id="PF00465"/>
    </source>
</evidence>
<evidence type="ECO:0000313" key="8">
    <source>
        <dbReference type="Proteomes" id="UP001242480"/>
    </source>
</evidence>
<dbReference type="Pfam" id="PF25137">
    <property type="entry name" value="ADH_Fe_C"/>
    <property type="match status" value="1"/>
</dbReference>
<dbReference type="InterPro" id="IPR001670">
    <property type="entry name" value="ADH_Fe/GldA"/>
</dbReference>
<dbReference type="PANTHER" id="PTHR11496">
    <property type="entry name" value="ALCOHOL DEHYDROGENASE"/>
    <property type="match status" value="1"/>
</dbReference>
<organism evidence="7 8">
    <name type="scientific">Labrys wisconsinensis</name>
    <dbReference type="NCBI Taxonomy" id="425677"/>
    <lineage>
        <taxon>Bacteria</taxon>
        <taxon>Pseudomonadati</taxon>
        <taxon>Pseudomonadota</taxon>
        <taxon>Alphaproteobacteria</taxon>
        <taxon>Hyphomicrobiales</taxon>
        <taxon>Xanthobacteraceae</taxon>
        <taxon>Labrys</taxon>
    </lineage>
</organism>
<dbReference type="RefSeq" id="WP_307269339.1">
    <property type="nucleotide sequence ID" value="NZ_JAUSVX010000002.1"/>
</dbReference>
<accession>A0ABU0J3V9</accession>
<dbReference type="Pfam" id="PF00465">
    <property type="entry name" value="Fe-ADH"/>
    <property type="match status" value="1"/>
</dbReference>
<dbReference type="PANTHER" id="PTHR11496:SF102">
    <property type="entry name" value="ALCOHOL DEHYDROGENASE 4"/>
    <property type="match status" value="1"/>
</dbReference>
<comment type="similarity">
    <text evidence="2">Belongs to the iron-containing alcohol dehydrogenase family.</text>
</comment>
<evidence type="ECO:0000256" key="2">
    <source>
        <dbReference type="ARBA" id="ARBA00007358"/>
    </source>
</evidence>
<comment type="caution">
    <text evidence="7">The sequence shown here is derived from an EMBL/GenBank/DDBJ whole genome shotgun (WGS) entry which is preliminary data.</text>
</comment>
<proteinExistence type="inferred from homology"/>
<name>A0ABU0J3V9_9HYPH</name>
<dbReference type="SUPFAM" id="SSF56796">
    <property type="entry name" value="Dehydroquinate synthase-like"/>
    <property type="match status" value="1"/>
</dbReference>
<dbReference type="Gene3D" id="3.40.50.1970">
    <property type="match status" value="1"/>
</dbReference>